<accession>A0ABT0RK70</accession>
<gene>
    <name evidence="2" type="ORF">LZ536_03845</name>
</gene>
<proteinExistence type="predicted"/>
<protein>
    <submittedName>
        <fullName evidence="2">NAD(P)H-dependent oxidoreductase</fullName>
    </submittedName>
</protein>
<dbReference type="Gene3D" id="3.40.50.360">
    <property type="match status" value="1"/>
</dbReference>
<dbReference type="PANTHER" id="PTHR30543">
    <property type="entry name" value="CHROMATE REDUCTASE"/>
    <property type="match status" value="1"/>
</dbReference>
<comment type="caution">
    <text evidence="2">The sequence shown here is derived from an EMBL/GenBank/DDBJ whole genome shotgun (WGS) entry which is preliminary data.</text>
</comment>
<evidence type="ECO:0000313" key="3">
    <source>
        <dbReference type="Proteomes" id="UP001165363"/>
    </source>
</evidence>
<evidence type="ECO:0000313" key="2">
    <source>
        <dbReference type="EMBL" id="MCL6683037.1"/>
    </source>
</evidence>
<dbReference type="RefSeq" id="WP_249846973.1">
    <property type="nucleotide sequence ID" value="NZ_JAMGBD010000001.1"/>
</dbReference>
<dbReference type="Proteomes" id="UP001165363">
    <property type="component" value="Unassembled WGS sequence"/>
</dbReference>
<dbReference type="InterPro" id="IPR029039">
    <property type="entry name" value="Flavoprotein-like_sf"/>
</dbReference>
<dbReference type="PANTHER" id="PTHR30543:SF21">
    <property type="entry name" value="NAD(P)H-DEPENDENT FMN REDUCTASE LOT6"/>
    <property type="match status" value="1"/>
</dbReference>
<name>A0ABT0RK70_9SPHN</name>
<evidence type="ECO:0000259" key="1">
    <source>
        <dbReference type="Pfam" id="PF03358"/>
    </source>
</evidence>
<organism evidence="2 3">
    <name type="scientific">Sphingomonas alba</name>
    <dbReference type="NCBI Taxonomy" id="2908208"/>
    <lineage>
        <taxon>Bacteria</taxon>
        <taxon>Pseudomonadati</taxon>
        <taxon>Pseudomonadota</taxon>
        <taxon>Alphaproteobacteria</taxon>
        <taxon>Sphingomonadales</taxon>
        <taxon>Sphingomonadaceae</taxon>
        <taxon>Sphingomonas</taxon>
    </lineage>
</organism>
<dbReference type="InterPro" id="IPR005025">
    <property type="entry name" value="FMN_Rdtase-like_dom"/>
</dbReference>
<dbReference type="InterPro" id="IPR050712">
    <property type="entry name" value="NAD(P)H-dep_reductase"/>
</dbReference>
<dbReference type="EMBL" id="JAMGBD010000001">
    <property type="protein sequence ID" value="MCL6683037.1"/>
    <property type="molecule type" value="Genomic_DNA"/>
</dbReference>
<dbReference type="SUPFAM" id="SSF52218">
    <property type="entry name" value="Flavoproteins"/>
    <property type="match status" value="1"/>
</dbReference>
<keyword evidence="3" id="KW-1185">Reference proteome</keyword>
<dbReference type="Pfam" id="PF03358">
    <property type="entry name" value="FMN_red"/>
    <property type="match status" value="1"/>
</dbReference>
<feature type="domain" description="NADPH-dependent FMN reductase-like" evidence="1">
    <location>
        <begin position="9"/>
        <end position="146"/>
    </location>
</feature>
<reference evidence="2" key="1">
    <citation type="submission" date="2022-05" db="EMBL/GenBank/DDBJ databases">
        <authorList>
            <person name="Jo J.-H."/>
            <person name="Im W.-T."/>
        </authorList>
    </citation>
    <scope>NUCLEOTIDE SEQUENCE</scope>
    <source>
        <strain evidence="2">SE158</strain>
    </source>
</reference>
<sequence>MATGSRQLHILGLCGSLRASSINRAILEAARLLAPTPIGRLSIVDGSVAPHFNPDLDEPGRMPRAAADWRDLVQSADGVVISMPEYAGGVPGAFKNSLDWLAGSTAIYQKPVAIFAASNRGAAAQKSLASILEMLGTDIVVASCVNLGINGAEATARGLTADQGISTTIRAALGTLVDHIQSQGEILVE</sequence>